<accession>A0ABX0NW29</accession>
<evidence type="ECO:0000256" key="8">
    <source>
        <dbReference type="SAM" id="MobiDB-lite"/>
    </source>
</evidence>
<dbReference type="Pfam" id="PF03734">
    <property type="entry name" value="YkuD"/>
    <property type="match status" value="1"/>
</dbReference>
<evidence type="ECO:0000256" key="5">
    <source>
        <dbReference type="ARBA" id="ARBA00022984"/>
    </source>
</evidence>
<comment type="pathway">
    <text evidence="1 7">Cell wall biogenesis; peptidoglycan biosynthesis.</text>
</comment>
<dbReference type="InterPro" id="IPR005490">
    <property type="entry name" value="LD_TPept_cat_dom"/>
</dbReference>
<evidence type="ECO:0000259" key="9">
    <source>
        <dbReference type="PROSITE" id="PS52029"/>
    </source>
</evidence>
<keyword evidence="5 7" id="KW-0573">Peptidoglycan synthesis</keyword>
<dbReference type="EMBL" id="WHJH01000025">
    <property type="protein sequence ID" value="NHZ91118.1"/>
    <property type="molecule type" value="Genomic_DNA"/>
</dbReference>
<evidence type="ECO:0000256" key="3">
    <source>
        <dbReference type="ARBA" id="ARBA00022679"/>
    </source>
</evidence>
<organism evidence="10 11">
    <name type="scientific">Massilia mucilaginosa</name>
    <dbReference type="NCBI Taxonomy" id="2609282"/>
    <lineage>
        <taxon>Bacteria</taxon>
        <taxon>Pseudomonadati</taxon>
        <taxon>Pseudomonadota</taxon>
        <taxon>Betaproteobacteria</taxon>
        <taxon>Burkholderiales</taxon>
        <taxon>Oxalobacteraceae</taxon>
        <taxon>Telluria group</taxon>
        <taxon>Massilia</taxon>
    </lineage>
</organism>
<comment type="caution">
    <text evidence="10">The sequence shown here is derived from an EMBL/GenBank/DDBJ whole genome shotgun (WGS) entry which is preliminary data.</text>
</comment>
<feature type="domain" description="L,D-TPase catalytic" evidence="9">
    <location>
        <begin position="1"/>
        <end position="90"/>
    </location>
</feature>
<evidence type="ECO:0000313" key="10">
    <source>
        <dbReference type="EMBL" id="NHZ91118.1"/>
    </source>
</evidence>
<keyword evidence="4 7" id="KW-0133">Cell shape</keyword>
<comment type="similarity">
    <text evidence="2">Belongs to the YkuD family.</text>
</comment>
<keyword evidence="11" id="KW-1185">Reference proteome</keyword>
<name>A0ABX0NW29_9BURK</name>
<keyword evidence="6 7" id="KW-0961">Cell wall biogenesis/degradation</keyword>
<dbReference type="PROSITE" id="PS52029">
    <property type="entry name" value="LD_TPASE"/>
    <property type="match status" value="1"/>
</dbReference>
<feature type="active site" description="Nucleophile" evidence="7">
    <location>
        <position position="62"/>
    </location>
</feature>
<reference evidence="10 11" key="1">
    <citation type="submission" date="2019-10" db="EMBL/GenBank/DDBJ databases">
        <title>Taxonomy of Antarctic Massilia spp.: description of Massilia rubra sp. nov., Massilia aquatica sp. nov., Massilia mucilaginosa sp. nov., Massilia frigida sp. nov. isolated from streams, lakes and regoliths.</title>
        <authorList>
            <person name="Holochova P."/>
            <person name="Sedlacek I."/>
            <person name="Kralova S."/>
            <person name="Maslanova I."/>
            <person name="Busse H.-J."/>
            <person name="Stankova E."/>
            <person name="Vrbovska V."/>
            <person name="Kovarovic V."/>
            <person name="Bartak M."/>
            <person name="Svec P."/>
            <person name="Pantucek R."/>
        </authorList>
    </citation>
    <scope>NUCLEOTIDE SEQUENCE [LARGE SCALE GENOMIC DNA]</scope>
    <source>
        <strain evidence="10 11">CCM 8733</strain>
    </source>
</reference>
<evidence type="ECO:0000256" key="1">
    <source>
        <dbReference type="ARBA" id="ARBA00004752"/>
    </source>
</evidence>
<dbReference type="PANTHER" id="PTHR41533:SF2">
    <property type="entry name" value="BLR7131 PROTEIN"/>
    <property type="match status" value="1"/>
</dbReference>
<dbReference type="PANTHER" id="PTHR41533">
    <property type="entry name" value="L,D-TRANSPEPTIDASE HI_1667-RELATED"/>
    <property type="match status" value="1"/>
</dbReference>
<keyword evidence="3" id="KW-0808">Transferase</keyword>
<feature type="region of interest" description="Disordered" evidence="8">
    <location>
        <begin position="143"/>
        <end position="186"/>
    </location>
</feature>
<feature type="active site" description="Proton donor/acceptor" evidence="7">
    <location>
        <position position="43"/>
    </location>
</feature>
<evidence type="ECO:0000313" key="11">
    <source>
        <dbReference type="Proteomes" id="UP000609726"/>
    </source>
</evidence>
<gene>
    <name evidence="10" type="ORF">F2P45_19150</name>
</gene>
<dbReference type="Proteomes" id="UP000609726">
    <property type="component" value="Unassembled WGS sequence"/>
</dbReference>
<protein>
    <submittedName>
        <fullName evidence="10">L,D-transpeptidase family protein</fullName>
    </submittedName>
</protein>
<dbReference type="CDD" id="cd16913">
    <property type="entry name" value="YkuD_like"/>
    <property type="match status" value="1"/>
</dbReference>
<dbReference type="InterPro" id="IPR038063">
    <property type="entry name" value="Transpep_catalytic_dom"/>
</dbReference>
<dbReference type="SUPFAM" id="SSF141523">
    <property type="entry name" value="L,D-transpeptidase catalytic domain-like"/>
    <property type="match status" value="1"/>
</dbReference>
<evidence type="ECO:0000256" key="4">
    <source>
        <dbReference type="ARBA" id="ARBA00022960"/>
    </source>
</evidence>
<evidence type="ECO:0000256" key="6">
    <source>
        <dbReference type="ARBA" id="ARBA00023316"/>
    </source>
</evidence>
<dbReference type="InterPro" id="IPR052905">
    <property type="entry name" value="LD-transpeptidase_YkuD-like"/>
</dbReference>
<proteinExistence type="inferred from homology"/>
<sequence>MGQAASLAALRAGTARVRQRPGRPNVLGAVKFAMPNPMNIYLHSTSARELFGKERRDLSHGCIRVERPTELAEFMLADPSRWNSERVSAAMQPGPTRTVRLDDAIPVVLFYATGATASWRRPWAWIERRSRTAWPVTQLRVRRPGGATPFRPRPPETAARRTRRCGPRHPIPTRRFRTRTGTGSHR</sequence>
<evidence type="ECO:0000256" key="7">
    <source>
        <dbReference type="PROSITE-ProRule" id="PRU01373"/>
    </source>
</evidence>
<feature type="compositionally biased region" description="Basic residues" evidence="8">
    <location>
        <begin position="160"/>
        <end position="186"/>
    </location>
</feature>
<evidence type="ECO:0000256" key="2">
    <source>
        <dbReference type="ARBA" id="ARBA00005992"/>
    </source>
</evidence>